<protein>
    <submittedName>
        <fullName evidence="1">Uncharacterized protein</fullName>
    </submittedName>
</protein>
<dbReference type="AlphaFoldDB" id="A0ABD2CT17"/>
<name>A0ABD2CT17_VESMC</name>
<accession>A0ABD2CT17</accession>
<comment type="caution">
    <text evidence="1">The sequence shown here is derived from an EMBL/GenBank/DDBJ whole genome shotgun (WGS) entry which is preliminary data.</text>
</comment>
<keyword evidence="2" id="KW-1185">Reference proteome</keyword>
<reference evidence="1 2" key="1">
    <citation type="journal article" date="2024" name="Ann. Entomol. Soc. Am.">
        <title>Genomic analyses of the southern and eastern yellowjacket wasps (Hymenoptera: Vespidae) reveal evolutionary signatures of social life.</title>
        <authorList>
            <person name="Catto M.A."/>
            <person name="Caine P.B."/>
            <person name="Orr S.E."/>
            <person name="Hunt B.G."/>
            <person name="Goodisman M.A.D."/>
        </authorList>
    </citation>
    <scope>NUCLEOTIDE SEQUENCE [LARGE SCALE GENOMIC DNA]</scope>
    <source>
        <strain evidence="1">232</strain>
        <tissue evidence="1">Head and thorax</tissue>
    </source>
</reference>
<evidence type="ECO:0000313" key="2">
    <source>
        <dbReference type="Proteomes" id="UP001607303"/>
    </source>
</evidence>
<dbReference type="Proteomes" id="UP001607303">
    <property type="component" value="Unassembled WGS sequence"/>
</dbReference>
<gene>
    <name evidence="1" type="ORF">V1477_003426</name>
</gene>
<evidence type="ECO:0000313" key="1">
    <source>
        <dbReference type="EMBL" id="KAL2748141.1"/>
    </source>
</evidence>
<proteinExistence type="predicted"/>
<sequence>MGIHDIQGVIRSNMHLNSYVASVDNNYLVGNGKYERSRYCVVTCTKEKSLTIPATGYSLVERTTLTRAYLSQLALVTCLEEGLQQRTGSPSTKSTVTFVILFPLDLTLIRRYSFTSTECEIEISEISNKVCKNGVPTIIDVKRIKNNKIQKKSAFVKSRLVDVDKTLNEDKKEEGKSKVDNQKEKW</sequence>
<organism evidence="1 2">
    <name type="scientific">Vespula maculifrons</name>
    <name type="common">Eastern yellow jacket</name>
    <name type="synonym">Wasp</name>
    <dbReference type="NCBI Taxonomy" id="7453"/>
    <lineage>
        <taxon>Eukaryota</taxon>
        <taxon>Metazoa</taxon>
        <taxon>Ecdysozoa</taxon>
        <taxon>Arthropoda</taxon>
        <taxon>Hexapoda</taxon>
        <taxon>Insecta</taxon>
        <taxon>Pterygota</taxon>
        <taxon>Neoptera</taxon>
        <taxon>Endopterygota</taxon>
        <taxon>Hymenoptera</taxon>
        <taxon>Apocrita</taxon>
        <taxon>Aculeata</taxon>
        <taxon>Vespoidea</taxon>
        <taxon>Vespidae</taxon>
        <taxon>Vespinae</taxon>
        <taxon>Vespula</taxon>
    </lineage>
</organism>
<dbReference type="EMBL" id="JAYRBN010000032">
    <property type="protein sequence ID" value="KAL2748141.1"/>
    <property type="molecule type" value="Genomic_DNA"/>
</dbReference>